<dbReference type="AlphaFoldDB" id="A0A6J6UFW0"/>
<protein>
    <submittedName>
        <fullName evidence="1">Unannotated protein</fullName>
    </submittedName>
</protein>
<gene>
    <name evidence="1" type="ORF">UFOPK2786_01637</name>
</gene>
<sequence>MPADLPGLSIIRHSDLAVSPWANGAGTTRQVAAEPEGSTIDSFDWRVSIADVVRECSFSAFPGIDRTILLVEGRVMVLAINGVECRLEPLAPVRFGGEAEVTCSVPDGPTRDLNVMCRRGEWAASVEVLDARKPVSVAPTSKMIMFLACFAGQWSLVEPAAHRLGPGDFLRVGCTATVQAAEPVILIRLARSRGARAFGAGDDGAAG</sequence>
<reference evidence="1" key="1">
    <citation type="submission" date="2020-05" db="EMBL/GenBank/DDBJ databases">
        <authorList>
            <person name="Chiriac C."/>
            <person name="Salcher M."/>
            <person name="Ghai R."/>
            <person name="Kavagutti S V."/>
        </authorList>
    </citation>
    <scope>NUCLEOTIDE SEQUENCE</scope>
</reference>
<dbReference type="InterPro" id="IPR011051">
    <property type="entry name" value="RmlC_Cupin_sf"/>
</dbReference>
<dbReference type="Pfam" id="PF05962">
    <property type="entry name" value="HutD"/>
    <property type="match status" value="1"/>
</dbReference>
<proteinExistence type="predicted"/>
<accession>A0A6J6UFW0</accession>
<dbReference type="InterPro" id="IPR014710">
    <property type="entry name" value="RmlC-like_jellyroll"/>
</dbReference>
<evidence type="ECO:0000313" key="1">
    <source>
        <dbReference type="EMBL" id="CAB4757359.1"/>
    </source>
</evidence>
<dbReference type="EMBL" id="CAEZYW010000306">
    <property type="protein sequence ID" value="CAB4757359.1"/>
    <property type="molecule type" value="Genomic_DNA"/>
</dbReference>
<dbReference type="SUPFAM" id="SSF51182">
    <property type="entry name" value="RmlC-like cupins"/>
    <property type="match status" value="1"/>
</dbReference>
<dbReference type="Gene3D" id="2.60.120.10">
    <property type="entry name" value="Jelly Rolls"/>
    <property type="match status" value="1"/>
</dbReference>
<dbReference type="CDD" id="cd20293">
    <property type="entry name" value="cupin_HutD_N"/>
    <property type="match status" value="1"/>
</dbReference>
<dbReference type="PANTHER" id="PTHR37943:SF1">
    <property type="entry name" value="PROTEIN VES"/>
    <property type="match status" value="1"/>
</dbReference>
<dbReference type="InterPro" id="IPR010282">
    <property type="entry name" value="Uncharacterised_HutD/Ves"/>
</dbReference>
<name>A0A6J6UFW0_9ZZZZ</name>
<dbReference type="PANTHER" id="PTHR37943">
    <property type="entry name" value="PROTEIN VES"/>
    <property type="match status" value="1"/>
</dbReference>
<organism evidence="1">
    <name type="scientific">freshwater metagenome</name>
    <dbReference type="NCBI Taxonomy" id="449393"/>
    <lineage>
        <taxon>unclassified sequences</taxon>
        <taxon>metagenomes</taxon>
        <taxon>ecological metagenomes</taxon>
    </lineage>
</organism>